<dbReference type="EMBL" id="LGVV01000005">
    <property type="protein sequence ID" value="KNX42829.1"/>
    <property type="molecule type" value="Genomic_DNA"/>
</dbReference>
<keyword evidence="2" id="KW-0175">Coiled coil</keyword>
<evidence type="ECO:0000259" key="5">
    <source>
        <dbReference type="Pfam" id="PF25989"/>
    </source>
</evidence>
<sequence length="369" mass="40312">MSILKQLMVLCVLGALAYGGYEYYRTELAPAPPAEAESGGPRPATVELARAETRTLRRTVEAVGTTRALRSIEIVPEVDGRLIELTISPGTRVEKGDVLARLEDTIERADLSEAEAVLTEQRQALERARQLRTTNAVSLATLEEAIARLAEAEADVERARRRLEDRRITAPFGGVVGLTNYDSGARVEEGQVLTRLDDLSEVEVEFSLPETVFAQVRHGQQVIARSAAFPERDFTGTIDAVDSRIDPVSRAFRTRALVPNPDSTLPAGMFLSLTLILSQDERVTVPEEAIIFQAAETYVFVAQDNVAQRRVVRTGQRQDGRIAILSGLDEGEAVVVRGLQRVRDGSPLKILETDDAATASAEAEPEQPT</sequence>
<reference evidence="7" key="1">
    <citation type="submission" date="2015-07" db="EMBL/GenBank/DDBJ databases">
        <title>Draft Genome Sequence of Roseovarius tolerans EL-164, a producer of N-Acylated Alanine Methyl Esters (NAMEs).</title>
        <authorList>
            <person name="Voget S."/>
            <person name="Bruns H."/>
            <person name="Wagner-Doebler I."/>
            <person name="Schulz S."/>
            <person name="Daniel R."/>
        </authorList>
    </citation>
    <scope>NUCLEOTIDE SEQUENCE [LARGE SCALE GENOMIC DNA]</scope>
    <source>
        <strain evidence="7">EL-164</strain>
    </source>
</reference>
<dbReference type="PANTHER" id="PTHR30469:SF11">
    <property type="entry name" value="BLL4320 PROTEIN"/>
    <property type="match status" value="1"/>
</dbReference>
<dbReference type="PANTHER" id="PTHR30469">
    <property type="entry name" value="MULTIDRUG RESISTANCE PROTEIN MDTA"/>
    <property type="match status" value="1"/>
</dbReference>
<dbReference type="Proteomes" id="UP000037046">
    <property type="component" value="Unassembled WGS sequence"/>
</dbReference>
<evidence type="ECO:0000313" key="6">
    <source>
        <dbReference type="EMBL" id="KNX42829.1"/>
    </source>
</evidence>
<evidence type="ECO:0000256" key="1">
    <source>
        <dbReference type="ARBA" id="ARBA00009477"/>
    </source>
</evidence>
<evidence type="ECO:0000259" key="3">
    <source>
        <dbReference type="Pfam" id="PF25917"/>
    </source>
</evidence>
<protein>
    <submittedName>
        <fullName evidence="6">Multidrug resistance protein MdtA</fullName>
    </submittedName>
</protein>
<feature type="domain" description="YknX-like C-terminal permuted SH3-like" evidence="5">
    <location>
        <begin position="283"/>
        <end position="349"/>
    </location>
</feature>
<dbReference type="InterPro" id="IPR006143">
    <property type="entry name" value="RND_pump_MFP"/>
</dbReference>
<feature type="domain" description="CusB-like beta-barrel" evidence="4">
    <location>
        <begin position="204"/>
        <end position="275"/>
    </location>
</feature>
<dbReference type="InterPro" id="IPR058792">
    <property type="entry name" value="Beta-barrel_RND_2"/>
</dbReference>
<accession>A0A0L6CYI2</accession>
<name>A0A0L6CYI2_9RHOB</name>
<dbReference type="FunFam" id="2.40.30.170:FF:000010">
    <property type="entry name" value="Efflux RND transporter periplasmic adaptor subunit"/>
    <property type="match status" value="1"/>
</dbReference>
<evidence type="ECO:0000259" key="4">
    <source>
        <dbReference type="Pfam" id="PF25954"/>
    </source>
</evidence>
<dbReference type="Pfam" id="PF25954">
    <property type="entry name" value="Beta-barrel_RND_2"/>
    <property type="match status" value="1"/>
</dbReference>
<dbReference type="OrthoDB" id="9806939at2"/>
<dbReference type="PATRIC" id="fig|74031.6.peg.698"/>
<dbReference type="RefSeq" id="WP_050661616.1">
    <property type="nucleotide sequence ID" value="NZ_CP118494.1"/>
</dbReference>
<dbReference type="SUPFAM" id="SSF111369">
    <property type="entry name" value="HlyD-like secretion proteins"/>
    <property type="match status" value="1"/>
</dbReference>
<dbReference type="Gene3D" id="2.40.30.170">
    <property type="match status" value="1"/>
</dbReference>
<dbReference type="Gene3D" id="2.40.50.100">
    <property type="match status" value="1"/>
</dbReference>
<organism evidence="6 7">
    <name type="scientific">Roseovarius tolerans</name>
    <dbReference type="NCBI Taxonomy" id="74031"/>
    <lineage>
        <taxon>Bacteria</taxon>
        <taxon>Pseudomonadati</taxon>
        <taxon>Pseudomonadota</taxon>
        <taxon>Alphaproteobacteria</taxon>
        <taxon>Rhodobacterales</taxon>
        <taxon>Roseobacteraceae</taxon>
        <taxon>Roseovarius</taxon>
    </lineage>
</organism>
<dbReference type="GO" id="GO:1990281">
    <property type="term" value="C:efflux pump complex"/>
    <property type="evidence" value="ECO:0007669"/>
    <property type="project" value="TreeGrafter"/>
</dbReference>
<dbReference type="Gene3D" id="2.40.420.20">
    <property type="match status" value="1"/>
</dbReference>
<evidence type="ECO:0000256" key="2">
    <source>
        <dbReference type="SAM" id="Coils"/>
    </source>
</evidence>
<dbReference type="NCBIfam" id="TIGR01730">
    <property type="entry name" value="RND_mfp"/>
    <property type="match status" value="1"/>
</dbReference>
<dbReference type="InterPro" id="IPR058637">
    <property type="entry name" value="YknX-like_C"/>
</dbReference>
<comment type="similarity">
    <text evidence="1">Belongs to the membrane fusion protein (MFP) (TC 8.A.1) family.</text>
</comment>
<evidence type="ECO:0000313" key="7">
    <source>
        <dbReference type="Proteomes" id="UP000037046"/>
    </source>
</evidence>
<feature type="coiled-coil region" evidence="2">
    <location>
        <begin position="108"/>
        <end position="169"/>
    </location>
</feature>
<dbReference type="Gene3D" id="1.10.287.470">
    <property type="entry name" value="Helix hairpin bin"/>
    <property type="match status" value="1"/>
</dbReference>
<feature type="domain" description="Multidrug resistance protein MdtA-like barrel-sandwich hybrid" evidence="3">
    <location>
        <begin position="70"/>
        <end position="192"/>
    </location>
</feature>
<dbReference type="AlphaFoldDB" id="A0A0L6CYI2"/>
<proteinExistence type="inferred from homology"/>
<dbReference type="GO" id="GO:0015562">
    <property type="term" value="F:efflux transmembrane transporter activity"/>
    <property type="evidence" value="ECO:0007669"/>
    <property type="project" value="TreeGrafter"/>
</dbReference>
<comment type="caution">
    <text evidence="6">The sequence shown here is derived from an EMBL/GenBank/DDBJ whole genome shotgun (WGS) entry which is preliminary data.</text>
</comment>
<dbReference type="Pfam" id="PF25917">
    <property type="entry name" value="BSH_RND"/>
    <property type="match status" value="1"/>
</dbReference>
<gene>
    <name evidence="6" type="primary">mdtA</name>
    <name evidence="6" type="ORF">ROTO_06790</name>
</gene>
<dbReference type="InterPro" id="IPR058625">
    <property type="entry name" value="MdtA-like_BSH"/>
</dbReference>
<dbReference type="Pfam" id="PF25989">
    <property type="entry name" value="YknX_C"/>
    <property type="match status" value="1"/>
</dbReference>
<dbReference type="STRING" id="74031.SAMN04488077_102259"/>
<keyword evidence="7" id="KW-1185">Reference proteome</keyword>